<sequence length="175" mass="19526">MNRKLFNGQVIGLSLVIGLSSFAYLKSDKDGVLKANELSYSNTKIELSFGGLEEFIGKDADLFRTDIYLSDVNLNDATFNSREQIVMVLKNHMVSKRFENGTYKVASDFTSGESNVHVELMALNGELTDVEVISGNVSYKGTYPHIELEVDLLLSNGESLAGSYSKEMETFKYFF</sequence>
<name>A0A2Z4G880_9BACT</name>
<keyword evidence="1" id="KW-0812">Transmembrane</keyword>
<organism evidence="2 3">
    <name type="scientific">Arcticibacterium luteifluviistationis</name>
    <dbReference type="NCBI Taxonomy" id="1784714"/>
    <lineage>
        <taxon>Bacteria</taxon>
        <taxon>Pseudomonadati</taxon>
        <taxon>Bacteroidota</taxon>
        <taxon>Cytophagia</taxon>
        <taxon>Cytophagales</taxon>
        <taxon>Leadbetterellaceae</taxon>
        <taxon>Arcticibacterium</taxon>
    </lineage>
</organism>
<dbReference type="RefSeq" id="WP_111370479.1">
    <property type="nucleotide sequence ID" value="NZ_CP029480.1"/>
</dbReference>
<dbReference type="AlphaFoldDB" id="A0A2Z4G880"/>
<dbReference type="OrthoDB" id="9849648at2"/>
<dbReference type="EMBL" id="CP029480">
    <property type="protein sequence ID" value="AWV97377.1"/>
    <property type="molecule type" value="Genomic_DNA"/>
</dbReference>
<keyword evidence="1" id="KW-1133">Transmembrane helix</keyword>
<dbReference type="Proteomes" id="UP000249873">
    <property type="component" value="Chromosome"/>
</dbReference>
<evidence type="ECO:0000313" key="3">
    <source>
        <dbReference type="Proteomes" id="UP000249873"/>
    </source>
</evidence>
<accession>A0A2Z4G880</accession>
<keyword evidence="1" id="KW-0472">Membrane</keyword>
<feature type="transmembrane region" description="Helical" evidence="1">
    <location>
        <begin position="6"/>
        <end position="25"/>
    </location>
</feature>
<evidence type="ECO:0000256" key="1">
    <source>
        <dbReference type="SAM" id="Phobius"/>
    </source>
</evidence>
<protein>
    <submittedName>
        <fullName evidence="2">Uncharacterized protein</fullName>
    </submittedName>
</protein>
<proteinExistence type="predicted"/>
<gene>
    <name evidence="2" type="ORF">DJ013_03995</name>
</gene>
<keyword evidence="3" id="KW-1185">Reference proteome</keyword>
<dbReference type="KEGG" id="als:DJ013_03995"/>
<evidence type="ECO:0000313" key="2">
    <source>
        <dbReference type="EMBL" id="AWV97377.1"/>
    </source>
</evidence>
<reference evidence="2 3" key="1">
    <citation type="submission" date="2018-05" db="EMBL/GenBank/DDBJ databases">
        <title>Complete genome sequence of Arcticibacterium luteifluviistationis SM1504T, a cytophagaceae bacterium isolated from Arctic surface seawater.</title>
        <authorList>
            <person name="Li Y."/>
            <person name="Qin Q.-L."/>
        </authorList>
    </citation>
    <scope>NUCLEOTIDE SEQUENCE [LARGE SCALE GENOMIC DNA]</scope>
    <source>
        <strain evidence="2 3">SM1504</strain>
    </source>
</reference>